<evidence type="ECO:0000256" key="1">
    <source>
        <dbReference type="ARBA" id="ARBA00004323"/>
    </source>
</evidence>
<keyword evidence="7" id="KW-0325">Glycoprotein</keyword>
<dbReference type="EMBL" id="CP042435">
    <property type="protein sequence ID" value="QEC69079.1"/>
    <property type="molecule type" value="Genomic_DNA"/>
</dbReference>
<dbReference type="GO" id="GO:0008146">
    <property type="term" value="F:sulfotransferase activity"/>
    <property type="evidence" value="ECO:0007669"/>
    <property type="project" value="InterPro"/>
</dbReference>
<organism evidence="8 9">
    <name type="scientific">Panacibacter ginsenosidivorans</name>
    <dbReference type="NCBI Taxonomy" id="1813871"/>
    <lineage>
        <taxon>Bacteria</taxon>
        <taxon>Pseudomonadati</taxon>
        <taxon>Bacteroidota</taxon>
        <taxon>Chitinophagia</taxon>
        <taxon>Chitinophagales</taxon>
        <taxon>Chitinophagaceae</taxon>
        <taxon>Panacibacter</taxon>
    </lineage>
</organism>
<evidence type="ECO:0000256" key="4">
    <source>
        <dbReference type="ARBA" id="ARBA00022989"/>
    </source>
</evidence>
<dbReference type="Proteomes" id="UP000321533">
    <property type="component" value="Chromosome"/>
</dbReference>
<dbReference type="GO" id="GO:0016051">
    <property type="term" value="P:carbohydrate biosynthetic process"/>
    <property type="evidence" value="ECO:0007669"/>
    <property type="project" value="InterPro"/>
</dbReference>
<keyword evidence="9" id="KW-1185">Reference proteome</keyword>
<evidence type="ECO:0000256" key="2">
    <source>
        <dbReference type="ARBA" id="ARBA00022679"/>
    </source>
</evidence>
<sequence>MSLIKNIKRLVKGSPPRKAYVAGNINYDHHYIFIHIPKNAGTSVYKALSFSNSTHAEAKQYKQMLGKSYEDFFSFCFVRNPFDRFISTYNYARLEESYYHSSIDPSKTKFGKHLDYDILKDASLEEAVDLLLEGKLIHDKAWNHWKPQVQWILDEDEKVIVDYIGRLENIQTDFSYICNKLQLPVHNSLPALNVSEAKKKDYRDLINPGMRAKLEHYYRKDLEILEYEF</sequence>
<dbReference type="InterPro" id="IPR018011">
    <property type="entry name" value="Carb_sulfotrans_8-10"/>
</dbReference>
<comment type="subcellular location">
    <subcellularLocation>
        <location evidence="1">Golgi apparatus membrane</location>
        <topology evidence="1">Single-pass type II membrane protein</topology>
    </subcellularLocation>
</comment>
<keyword evidence="2 8" id="KW-0808">Transferase</keyword>
<dbReference type="Pfam" id="PF03567">
    <property type="entry name" value="Sulfotransfer_2"/>
    <property type="match status" value="1"/>
</dbReference>
<evidence type="ECO:0000313" key="9">
    <source>
        <dbReference type="Proteomes" id="UP000321533"/>
    </source>
</evidence>
<dbReference type="GO" id="GO:0016020">
    <property type="term" value="C:membrane"/>
    <property type="evidence" value="ECO:0007669"/>
    <property type="project" value="InterPro"/>
</dbReference>
<dbReference type="OrthoDB" id="288532at2"/>
<dbReference type="Gene3D" id="3.40.50.300">
    <property type="entry name" value="P-loop containing nucleotide triphosphate hydrolases"/>
    <property type="match status" value="1"/>
</dbReference>
<keyword evidence="4" id="KW-1133">Transmembrane helix</keyword>
<evidence type="ECO:0000256" key="6">
    <source>
        <dbReference type="ARBA" id="ARBA00023136"/>
    </source>
</evidence>
<gene>
    <name evidence="8" type="ORF">FRZ67_17825</name>
</gene>
<reference evidence="8 9" key="1">
    <citation type="journal article" date="2016" name="Int. J. Syst. Evol. Microbiol.">
        <title>Panacibacter ginsenosidivorans gen. nov., sp. nov., with ginsenoside converting activity isolated from soil of a ginseng field.</title>
        <authorList>
            <person name="Siddiqi M.Z."/>
            <person name="Muhammad Shafi S."/>
            <person name="Choi K.D."/>
            <person name="Im W.T."/>
        </authorList>
    </citation>
    <scope>NUCLEOTIDE SEQUENCE [LARGE SCALE GENOMIC DNA]</scope>
    <source>
        <strain evidence="8 9">Gsoil1550</strain>
    </source>
</reference>
<name>A0A5B8VCT7_9BACT</name>
<dbReference type="InterPro" id="IPR027417">
    <property type="entry name" value="P-loop_NTPase"/>
</dbReference>
<evidence type="ECO:0000256" key="7">
    <source>
        <dbReference type="ARBA" id="ARBA00023180"/>
    </source>
</evidence>
<dbReference type="SUPFAM" id="SSF52540">
    <property type="entry name" value="P-loop containing nucleoside triphosphate hydrolases"/>
    <property type="match status" value="1"/>
</dbReference>
<dbReference type="InterPro" id="IPR005331">
    <property type="entry name" value="Sulfotransferase"/>
</dbReference>
<dbReference type="PANTHER" id="PTHR12137">
    <property type="entry name" value="CARBOHYDRATE SULFOTRANSFERASE"/>
    <property type="match status" value="1"/>
</dbReference>
<dbReference type="KEGG" id="pgin:FRZ67_17825"/>
<evidence type="ECO:0000313" key="8">
    <source>
        <dbReference type="EMBL" id="QEC69079.1"/>
    </source>
</evidence>
<keyword evidence="5" id="KW-0333">Golgi apparatus</keyword>
<proteinExistence type="predicted"/>
<dbReference type="PANTHER" id="PTHR12137:SF54">
    <property type="entry name" value="CARBOHYDRATE SULFOTRANSFERASE"/>
    <property type="match status" value="1"/>
</dbReference>
<keyword evidence="3" id="KW-0812">Transmembrane</keyword>
<keyword evidence="6" id="KW-0472">Membrane</keyword>
<accession>A0A5B8VCT7</accession>
<protein>
    <submittedName>
        <fullName evidence="8">Sulfotransferase family protein</fullName>
    </submittedName>
</protein>
<dbReference type="AlphaFoldDB" id="A0A5B8VCT7"/>
<evidence type="ECO:0000256" key="3">
    <source>
        <dbReference type="ARBA" id="ARBA00022692"/>
    </source>
</evidence>
<evidence type="ECO:0000256" key="5">
    <source>
        <dbReference type="ARBA" id="ARBA00023034"/>
    </source>
</evidence>
<dbReference type="RefSeq" id="WP_147191772.1">
    <property type="nucleotide sequence ID" value="NZ_CP042435.1"/>
</dbReference>